<gene>
    <name evidence="1" type="ORF">LG45_07095</name>
</gene>
<organism evidence="1 2">
    <name type="scientific">Flavobacterium aquatile LMG 4008 = ATCC 11947</name>
    <dbReference type="NCBI Taxonomy" id="1453498"/>
    <lineage>
        <taxon>Bacteria</taxon>
        <taxon>Pseudomonadati</taxon>
        <taxon>Bacteroidota</taxon>
        <taxon>Flavobacteriia</taxon>
        <taxon>Flavobacteriales</taxon>
        <taxon>Flavobacteriaceae</taxon>
        <taxon>Flavobacterium</taxon>
    </lineage>
</organism>
<protein>
    <submittedName>
        <fullName evidence="1">Uncharacterized protein</fullName>
    </submittedName>
</protein>
<dbReference type="eggNOG" id="ENOG502ZN71">
    <property type="taxonomic scope" value="Bacteria"/>
</dbReference>
<proteinExistence type="predicted"/>
<evidence type="ECO:0000313" key="1">
    <source>
        <dbReference type="EMBL" id="KGD68056.1"/>
    </source>
</evidence>
<keyword evidence="2" id="KW-1185">Reference proteome</keyword>
<name>A0A095STT4_9FLAO</name>
<reference evidence="1 2" key="1">
    <citation type="submission" date="2014-09" db="EMBL/GenBank/DDBJ databases">
        <title>Whole Genome Shotgun of Flavobacterium aquatile LMG 4008.</title>
        <authorList>
            <person name="Gale A.N."/>
            <person name="Pipes S.E."/>
            <person name="Newman J.D."/>
        </authorList>
    </citation>
    <scope>NUCLEOTIDE SEQUENCE [LARGE SCALE GENOMIC DNA]</scope>
    <source>
        <strain evidence="1 2">LMG 4008</strain>
    </source>
</reference>
<dbReference type="OrthoDB" id="1274006at2"/>
<evidence type="ECO:0000313" key="2">
    <source>
        <dbReference type="Proteomes" id="UP000029554"/>
    </source>
</evidence>
<accession>A0A095STT4</accession>
<comment type="caution">
    <text evidence="1">The sequence shown here is derived from an EMBL/GenBank/DDBJ whole genome shotgun (WGS) entry which is preliminary data.</text>
</comment>
<sequence>MKKILSIIVLFVITFNSFAQDLNNYKYALVPAKFSFLKTADLYRMNTLTKMFMEKYGFETYLDSEILPTEFAMDNCNKVYVDIVANNTMMSTKLKIVLKDCKNNILYTSEEGKSREKEYKVAYNQALRMAFDNFEVLKSHVYQPSQKSLEMIGEPAQASIKEEKAVVVEEKAAQGVAATAPKVSVSTLYAQPIANGFQLIDTEPKVIYKIYKTSVKDYFTAVKGNLNGVLISKNNEWFFEYYQNDKLVSEKVEVKF</sequence>
<dbReference type="STRING" id="1453498.LG45_07095"/>
<dbReference type="RefSeq" id="WP_035125640.1">
    <property type="nucleotide sequence ID" value="NZ_JRHH01000003.1"/>
</dbReference>
<dbReference type="Proteomes" id="UP000029554">
    <property type="component" value="Unassembled WGS sequence"/>
</dbReference>
<dbReference type="EMBL" id="JRHH01000003">
    <property type="protein sequence ID" value="KGD68056.1"/>
    <property type="molecule type" value="Genomic_DNA"/>
</dbReference>
<dbReference type="AlphaFoldDB" id="A0A095STT4"/>